<dbReference type="GO" id="GO:0003700">
    <property type="term" value="F:DNA-binding transcription factor activity"/>
    <property type="evidence" value="ECO:0007669"/>
    <property type="project" value="TreeGrafter"/>
</dbReference>
<dbReference type="InterPro" id="IPR046831">
    <property type="entry name" value="Calmodulin_bind_N"/>
</dbReference>
<evidence type="ECO:0000256" key="7">
    <source>
        <dbReference type="ARBA" id="ARBA00023242"/>
    </source>
</evidence>
<evidence type="ECO:0000313" key="12">
    <source>
        <dbReference type="EMBL" id="CAI0549595.1"/>
    </source>
</evidence>
<dbReference type="InterPro" id="IPR046829">
    <property type="entry name" value="Calmod_bind_C"/>
</dbReference>
<feature type="domain" description="Calmodulin binding protein C-terminal" evidence="11">
    <location>
        <begin position="317"/>
        <end position="377"/>
    </location>
</feature>
<feature type="domain" description="Calmodulin binding protein central" evidence="10">
    <location>
        <begin position="246"/>
        <end position="311"/>
    </location>
</feature>
<dbReference type="GO" id="GO:0043565">
    <property type="term" value="F:sequence-specific DNA binding"/>
    <property type="evidence" value="ECO:0007669"/>
    <property type="project" value="TreeGrafter"/>
</dbReference>
<dbReference type="Pfam" id="PF20451">
    <property type="entry name" value="Calmod_bind_M"/>
    <property type="match status" value="1"/>
</dbReference>
<evidence type="ECO:0000256" key="1">
    <source>
        <dbReference type="ARBA" id="ARBA00004123"/>
    </source>
</evidence>
<evidence type="ECO:0000256" key="6">
    <source>
        <dbReference type="ARBA" id="ARBA00023163"/>
    </source>
</evidence>
<keyword evidence="7" id="KW-0539">Nucleus</keyword>
<dbReference type="GO" id="GO:0005634">
    <property type="term" value="C:nucleus"/>
    <property type="evidence" value="ECO:0007669"/>
    <property type="project" value="UniProtKB-SubCell"/>
</dbReference>
<evidence type="ECO:0000259" key="11">
    <source>
        <dbReference type="Pfam" id="PF20452"/>
    </source>
</evidence>
<evidence type="ECO:0000259" key="10">
    <source>
        <dbReference type="Pfam" id="PF20451"/>
    </source>
</evidence>
<evidence type="ECO:0000256" key="2">
    <source>
        <dbReference type="ARBA" id="ARBA00007214"/>
    </source>
</evidence>
<dbReference type="AlphaFoldDB" id="A0AAV0QVT7"/>
<dbReference type="Pfam" id="PF07887">
    <property type="entry name" value="Calmodulin_bind"/>
    <property type="match status" value="1"/>
</dbReference>
<dbReference type="PANTHER" id="PTHR31713">
    <property type="entry name" value="OS02G0177800 PROTEIN"/>
    <property type="match status" value="1"/>
</dbReference>
<comment type="similarity">
    <text evidence="2">Belongs to the plant ACBP60 protein family.</text>
</comment>
<evidence type="ECO:0000313" key="13">
    <source>
        <dbReference type="Proteomes" id="UP001154282"/>
    </source>
</evidence>
<feature type="compositionally biased region" description="Basic and acidic residues" evidence="8">
    <location>
        <begin position="1"/>
        <end position="26"/>
    </location>
</feature>
<name>A0AAV0QVT7_9ROSI</name>
<reference evidence="12" key="1">
    <citation type="submission" date="2022-08" db="EMBL/GenBank/DDBJ databases">
        <authorList>
            <person name="Gutierrez-Valencia J."/>
        </authorList>
    </citation>
    <scope>NUCLEOTIDE SEQUENCE</scope>
</reference>
<dbReference type="GO" id="GO:0080142">
    <property type="term" value="P:regulation of salicylic acid biosynthetic process"/>
    <property type="evidence" value="ECO:0007669"/>
    <property type="project" value="TreeGrafter"/>
</dbReference>
<keyword evidence="4" id="KW-0238">DNA-binding</keyword>
<dbReference type="Proteomes" id="UP001154282">
    <property type="component" value="Unassembled WGS sequence"/>
</dbReference>
<feature type="domain" description="Calmodulin binding protein-like N-terminal" evidence="9">
    <location>
        <begin position="87"/>
        <end position="233"/>
    </location>
</feature>
<protein>
    <submittedName>
        <fullName evidence="12">Uncharacterized protein</fullName>
    </submittedName>
</protein>
<keyword evidence="3" id="KW-0805">Transcription regulation</keyword>
<proteinExistence type="inferred from homology"/>
<dbReference type="GO" id="GO:0005516">
    <property type="term" value="F:calmodulin binding"/>
    <property type="evidence" value="ECO:0007669"/>
    <property type="project" value="InterPro"/>
</dbReference>
<sequence length="576" mass="64347">MSQKRQPPEEGGKARAEGNSSPDEKRRRFNLRNVVQEAMKMRALECVMEPLIRKVVKEEIEVALKKHLVSIAWSNGNERGSSESRCLKLHFSNNLSLPVFTSARIEGDDPPALQVVLIDNQTGNIVNSGPEAYARVEILVLEGDFDSEEGDNWTPEEFKNNIVKEREGKKPLLSGDVLLNLKDGVALVGDISFTDNSSWTRSRKFRIGARALDNFHGIRIKEAKTESFIVRDHRGELYKKHHPPALSDEVWRLEKIGKDGAFHKRLCRENISTVKDFLTQLSINPPKLRHILGTGMSAKMWEVTVEHAQTCVLDNRVYLYFSSGGQLKTAVVFNLVGQVRGVLSEFQYLSIDNMSETEKADAQKSVIAAFEHWDEVISCEDESCLMAGSSHFNTTPYISSSSRTDNSNVDAPKVGVFDCLQPNSGCSPDIASSMYSVGGVGNPEDYGFPGIENMGLTYEQTLSFASQVANPLIHDAVDSITQALCDYDDDDHLRFFDTDLQSQNLCLGAQADLQSAVDGFLLSRSTTAVAIGSKAQRRWAKVSSVLRWFSIRKLVARRNRVRDIHDSLDVRKMVTR</sequence>
<dbReference type="PANTHER" id="PTHR31713:SF14">
    <property type="entry name" value="CALMODULIN-BINDING PROTEIN 60 A"/>
    <property type="match status" value="1"/>
</dbReference>
<gene>
    <name evidence="12" type="ORF">LITE_LOCUS45216</name>
</gene>
<dbReference type="InterPro" id="IPR012416">
    <property type="entry name" value="CBP60"/>
</dbReference>
<accession>A0AAV0QVT7</accession>
<comment type="subcellular location">
    <subcellularLocation>
        <location evidence="1">Nucleus</location>
    </subcellularLocation>
</comment>
<dbReference type="EMBL" id="CAMGYJ010000010">
    <property type="protein sequence ID" value="CAI0549595.1"/>
    <property type="molecule type" value="Genomic_DNA"/>
</dbReference>
<evidence type="ECO:0000256" key="5">
    <source>
        <dbReference type="ARBA" id="ARBA00023159"/>
    </source>
</evidence>
<evidence type="ECO:0000259" key="9">
    <source>
        <dbReference type="Pfam" id="PF07887"/>
    </source>
</evidence>
<comment type="caution">
    <text evidence="12">The sequence shown here is derived from an EMBL/GenBank/DDBJ whole genome shotgun (WGS) entry which is preliminary data.</text>
</comment>
<evidence type="ECO:0000256" key="4">
    <source>
        <dbReference type="ARBA" id="ARBA00023125"/>
    </source>
</evidence>
<feature type="region of interest" description="Disordered" evidence="8">
    <location>
        <begin position="1"/>
        <end position="29"/>
    </location>
</feature>
<evidence type="ECO:0000256" key="8">
    <source>
        <dbReference type="SAM" id="MobiDB-lite"/>
    </source>
</evidence>
<dbReference type="InterPro" id="IPR046830">
    <property type="entry name" value="Calmod_bind_M"/>
</dbReference>
<dbReference type="Pfam" id="PF20452">
    <property type="entry name" value="Calmod_bind_C"/>
    <property type="match status" value="1"/>
</dbReference>
<keyword evidence="5" id="KW-0010">Activator</keyword>
<keyword evidence="13" id="KW-1185">Reference proteome</keyword>
<organism evidence="12 13">
    <name type="scientific">Linum tenue</name>
    <dbReference type="NCBI Taxonomy" id="586396"/>
    <lineage>
        <taxon>Eukaryota</taxon>
        <taxon>Viridiplantae</taxon>
        <taxon>Streptophyta</taxon>
        <taxon>Embryophyta</taxon>
        <taxon>Tracheophyta</taxon>
        <taxon>Spermatophyta</taxon>
        <taxon>Magnoliopsida</taxon>
        <taxon>eudicotyledons</taxon>
        <taxon>Gunneridae</taxon>
        <taxon>Pentapetalae</taxon>
        <taxon>rosids</taxon>
        <taxon>fabids</taxon>
        <taxon>Malpighiales</taxon>
        <taxon>Linaceae</taxon>
        <taxon>Linum</taxon>
    </lineage>
</organism>
<evidence type="ECO:0000256" key="3">
    <source>
        <dbReference type="ARBA" id="ARBA00023015"/>
    </source>
</evidence>
<keyword evidence="6" id="KW-0804">Transcription</keyword>